<dbReference type="EMBL" id="HBEY01051049">
    <property type="protein sequence ID" value="CAD8621151.1"/>
    <property type="molecule type" value="Transcribed_RNA"/>
</dbReference>
<dbReference type="AlphaFoldDB" id="A0A7S0QBJ3"/>
<name>A0A7S0QBJ3_9EUKA</name>
<accession>A0A7S0QBJ3</accession>
<proteinExistence type="predicted"/>
<protein>
    <submittedName>
        <fullName evidence="1">Uncharacterized protein</fullName>
    </submittedName>
</protein>
<sequence>MCSIMLCNAAVGNATVAFRFASSTTSALSFGECEFLTAPVGKSVAVTLAGSDGSRGEGHFVALAARGRAYAVAYRVDAELQLIAPSSAFKEVLPTGWDRFVWANLCAECGNVSAFVSGFSKQINKQDEPMTCGRAIDETEGPPGPPLGAVGVFTQYHPTAVGAPVAPICFPWARAEYDGYGEPFQMLLAPNLTMTLLWGHSPMVFTPASALVLCAEEPTRRWRR</sequence>
<organism evidence="1">
    <name type="scientific">Coccolithus braarudii</name>
    <dbReference type="NCBI Taxonomy" id="221442"/>
    <lineage>
        <taxon>Eukaryota</taxon>
        <taxon>Haptista</taxon>
        <taxon>Haptophyta</taxon>
        <taxon>Prymnesiophyceae</taxon>
        <taxon>Coccolithales</taxon>
        <taxon>Coccolithaceae</taxon>
        <taxon>Coccolithus</taxon>
    </lineage>
</organism>
<reference evidence="1" key="1">
    <citation type="submission" date="2021-01" db="EMBL/GenBank/DDBJ databases">
        <authorList>
            <person name="Corre E."/>
            <person name="Pelletier E."/>
            <person name="Niang G."/>
            <person name="Scheremetjew M."/>
            <person name="Finn R."/>
            <person name="Kale V."/>
            <person name="Holt S."/>
            <person name="Cochrane G."/>
            <person name="Meng A."/>
            <person name="Brown T."/>
            <person name="Cohen L."/>
        </authorList>
    </citation>
    <scope>NUCLEOTIDE SEQUENCE</scope>
    <source>
        <strain evidence="1">PLY182g</strain>
    </source>
</reference>
<gene>
    <name evidence="1" type="ORF">CPEL01642_LOCUS24534</name>
</gene>
<evidence type="ECO:0000313" key="1">
    <source>
        <dbReference type="EMBL" id="CAD8621151.1"/>
    </source>
</evidence>